<keyword evidence="4" id="KW-1185">Reference proteome</keyword>
<dbReference type="Pfam" id="PF00353">
    <property type="entry name" value="HemolysinCabind"/>
    <property type="match status" value="1"/>
</dbReference>
<evidence type="ECO:0000256" key="2">
    <source>
        <dbReference type="SAM" id="MobiDB-lite"/>
    </source>
</evidence>
<dbReference type="NCBIfam" id="TIGR03661">
    <property type="entry name" value="T1SS_VCA0849"/>
    <property type="match status" value="1"/>
</dbReference>
<dbReference type="Proteomes" id="UP000004870">
    <property type="component" value="Unassembled WGS sequence"/>
</dbReference>
<dbReference type="PROSITE" id="PS00330">
    <property type="entry name" value="HEMOLYSIN_CALCIUM"/>
    <property type="match status" value="1"/>
</dbReference>
<comment type="caution">
    <text evidence="3">The sequence shown here is derived from an EMBL/GenBank/DDBJ whole genome shotgun (WGS) entry which is preliminary data.</text>
</comment>
<dbReference type="EMBL" id="ACKY01000108">
    <property type="protein sequence ID" value="EEV87905.1"/>
    <property type="molecule type" value="Genomic_DNA"/>
</dbReference>
<feature type="region of interest" description="Disordered" evidence="2">
    <location>
        <begin position="1"/>
        <end position="26"/>
    </location>
</feature>
<dbReference type="GO" id="GO:0005509">
    <property type="term" value="F:calcium ion binding"/>
    <property type="evidence" value="ECO:0007669"/>
    <property type="project" value="InterPro"/>
</dbReference>
<dbReference type="InterPro" id="IPR019960">
    <property type="entry name" value="T1SS_VCA0849"/>
</dbReference>
<dbReference type="HOGENOM" id="CLU_508593_0_0_6"/>
<keyword evidence="1" id="KW-0106">Calcium</keyword>
<dbReference type="GO" id="GO:0005615">
    <property type="term" value="C:extracellular space"/>
    <property type="evidence" value="ECO:0007669"/>
    <property type="project" value="InterPro"/>
</dbReference>
<name>C8NBX0_CARH6</name>
<protein>
    <submittedName>
        <fullName evidence="3">Type I secretion target GGXGXDXXX repeat (2 copies)</fullName>
    </submittedName>
</protein>
<evidence type="ECO:0000256" key="1">
    <source>
        <dbReference type="ARBA" id="ARBA00022837"/>
    </source>
</evidence>
<dbReference type="AlphaFoldDB" id="C8NBX0"/>
<dbReference type="InterPro" id="IPR018511">
    <property type="entry name" value="Hemolysin-typ_Ca-bd_CS"/>
</dbReference>
<dbReference type="SUPFAM" id="SSF51120">
    <property type="entry name" value="beta-Roll"/>
    <property type="match status" value="1"/>
</dbReference>
<sequence length="535" mass="57263">PPVAPQAPSVAAGTEQGSVTVTPSAGADKLTITYKDEGNADHEVVVNKDPASGEWKGTDLPDGVTVDAKTGVVTIAAKAVLDNSEVKAVAATGTLSSDEGSGTAGEDAVNNVTGEASSEAVAQDQLGLNGEFYGFNDSELPSQLRWNKKTADQVRYHADDESFDNLRWVSTMQTLVDGRNGETLVGTTNAAKAGIPDARFKSTTIKYGMDPAVSDNLGNNEKVAPGGTVTKASALYQFLNANGRSDAASLQVEEGVPNKGTSGLGFTTDSMVRVVGKVYFEGGHYDFRVYSDDGYRLMIDGKEVSKFNGNRTPASTDSENVSIGEGFHTVEMIYWEQGSNARLHMQYKEHGSDESHYKTLDMGNNLMMHPDANIDLNQLQDVHNTGTAEKPVWEVRTGATLDGGEGKDNITGSDGRDFIYGHDGNDSLTGGKGDDTFIYNTKAANGHDVIKDFKIGEDKISLTDLLDTKSIDAKTPGWKGLSEIQNAQWDDSAHKLSFDTTDGAKTYHNSITFEGMTQSYNSVDDFLRENGNGII</sequence>
<dbReference type="RefSeq" id="WP_004142143.1">
    <property type="nucleotide sequence ID" value="NZ_GG694027.1"/>
</dbReference>
<dbReference type="InterPro" id="IPR001343">
    <property type="entry name" value="Hemolysn_Ca-bd"/>
</dbReference>
<proteinExistence type="predicted"/>
<feature type="compositionally biased region" description="Low complexity" evidence="2">
    <location>
        <begin position="1"/>
        <end position="12"/>
    </location>
</feature>
<dbReference type="Gene3D" id="2.150.10.10">
    <property type="entry name" value="Serralysin-like metalloprotease, C-terminal"/>
    <property type="match status" value="1"/>
</dbReference>
<evidence type="ECO:0000313" key="3">
    <source>
        <dbReference type="EMBL" id="EEV87905.1"/>
    </source>
</evidence>
<evidence type="ECO:0000313" key="4">
    <source>
        <dbReference type="Proteomes" id="UP000004870"/>
    </source>
</evidence>
<dbReference type="InterPro" id="IPR011049">
    <property type="entry name" value="Serralysin-like_metalloprot_C"/>
</dbReference>
<dbReference type="PRINTS" id="PR00313">
    <property type="entry name" value="CABNDNGRPT"/>
</dbReference>
<accession>C8NBX0</accession>
<reference evidence="3 4" key="1">
    <citation type="submission" date="2009-08" db="EMBL/GenBank/DDBJ databases">
        <authorList>
            <person name="Qin X."/>
            <person name="Bachman B."/>
            <person name="Battles P."/>
            <person name="Bell A."/>
            <person name="Bess C."/>
            <person name="Bickham C."/>
            <person name="Chaboub L."/>
            <person name="Chen D."/>
            <person name="Coyle M."/>
            <person name="Deiros D.R."/>
            <person name="Dinh H."/>
            <person name="Forbes L."/>
            <person name="Fowler G."/>
            <person name="Francisco L."/>
            <person name="Fu Q."/>
            <person name="Gubbala S."/>
            <person name="Hale W."/>
            <person name="Han Y."/>
            <person name="Hemphill L."/>
            <person name="Highlander S.K."/>
            <person name="Hirani K."/>
            <person name="Hogues M."/>
            <person name="Jackson L."/>
            <person name="Jakkamsetti A."/>
            <person name="Javaid M."/>
            <person name="Jiang H."/>
            <person name="Korchina V."/>
            <person name="Kovar C."/>
            <person name="Lara F."/>
            <person name="Lee S."/>
            <person name="Mata R."/>
            <person name="Mathew T."/>
            <person name="Moen C."/>
            <person name="Morales K."/>
            <person name="Munidasa M."/>
            <person name="Nazareth L."/>
            <person name="Ngo R."/>
            <person name="Nguyen L."/>
            <person name="Okwuonu G."/>
            <person name="Ongeri F."/>
            <person name="Patil S."/>
            <person name="Petrosino J."/>
            <person name="Pham C."/>
            <person name="Pham P."/>
            <person name="Pu L.-L."/>
            <person name="Puazo M."/>
            <person name="Raj R."/>
            <person name="Reid J."/>
            <person name="Rouhana J."/>
            <person name="Saada N."/>
            <person name="Shang Y."/>
            <person name="Simmons D."/>
            <person name="Thornton R."/>
            <person name="Warren J."/>
            <person name="Weissenberger G."/>
            <person name="Zhang J."/>
            <person name="Zhang L."/>
            <person name="Zhou C."/>
            <person name="Zhu D."/>
            <person name="Muzny D."/>
            <person name="Worley K."/>
            <person name="Gibbs R."/>
        </authorList>
    </citation>
    <scope>NUCLEOTIDE SEQUENCE [LARGE SCALE GENOMIC DNA]</scope>
    <source>
        <strain evidence="4">ATCC 15826 / DSM 8339 / NCTC 10426 / 6573</strain>
    </source>
</reference>
<feature type="non-terminal residue" evidence="3">
    <location>
        <position position="1"/>
    </location>
</feature>
<gene>
    <name evidence="3" type="ORF">HMPREF0198_1998</name>
</gene>
<organism evidence="3 4">
    <name type="scientific">Cardiobacterium hominis (strain ATCC 15826 / DSM 8339 / NCTC 10426 / 6573)</name>
    <dbReference type="NCBI Taxonomy" id="638300"/>
    <lineage>
        <taxon>Bacteria</taxon>
        <taxon>Pseudomonadati</taxon>
        <taxon>Pseudomonadota</taxon>
        <taxon>Gammaproteobacteria</taxon>
        <taxon>Cardiobacteriales</taxon>
        <taxon>Cardiobacteriaceae</taxon>
        <taxon>Cardiobacterium</taxon>
    </lineage>
</organism>